<keyword evidence="2" id="KW-0472">Membrane</keyword>
<feature type="compositionally biased region" description="Polar residues" evidence="1">
    <location>
        <begin position="239"/>
        <end position="254"/>
    </location>
</feature>
<evidence type="ECO:0000256" key="2">
    <source>
        <dbReference type="SAM" id="Phobius"/>
    </source>
</evidence>
<reference evidence="3 4" key="1">
    <citation type="submission" date="2024-02" db="EMBL/GenBank/DDBJ databases">
        <title>Deinococcus carri NBRC 110142.</title>
        <authorList>
            <person name="Ichikawa N."/>
            <person name="Katano-Makiyama Y."/>
            <person name="Hidaka K."/>
        </authorList>
    </citation>
    <scope>NUCLEOTIDE SEQUENCE [LARGE SCALE GENOMIC DNA]</scope>
    <source>
        <strain evidence="3 4">NBRC 110142</strain>
    </source>
</reference>
<evidence type="ECO:0000313" key="4">
    <source>
        <dbReference type="Proteomes" id="UP001401887"/>
    </source>
</evidence>
<organism evidence="3 4">
    <name type="scientific">Deinococcus carri</name>
    <dbReference type="NCBI Taxonomy" id="1211323"/>
    <lineage>
        <taxon>Bacteria</taxon>
        <taxon>Thermotogati</taxon>
        <taxon>Deinococcota</taxon>
        <taxon>Deinococci</taxon>
        <taxon>Deinococcales</taxon>
        <taxon>Deinococcaceae</taxon>
        <taxon>Deinococcus</taxon>
    </lineage>
</organism>
<feature type="compositionally biased region" description="Polar residues" evidence="1">
    <location>
        <begin position="438"/>
        <end position="457"/>
    </location>
</feature>
<feature type="compositionally biased region" description="Pro residues" evidence="1">
    <location>
        <begin position="283"/>
        <end position="296"/>
    </location>
</feature>
<feature type="compositionally biased region" description="Low complexity" evidence="1">
    <location>
        <begin position="169"/>
        <end position="189"/>
    </location>
</feature>
<feature type="compositionally biased region" description="Polar residues" evidence="1">
    <location>
        <begin position="307"/>
        <end position="320"/>
    </location>
</feature>
<evidence type="ECO:0000313" key="3">
    <source>
        <dbReference type="EMBL" id="GAA5512270.1"/>
    </source>
</evidence>
<feature type="region of interest" description="Disordered" evidence="1">
    <location>
        <begin position="138"/>
        <end position="491"/>
    </location>
</feature>
<feature type="compositionally biased region" description="Low complexity" evidence="1">
    <location>
        <begin position="255"/>
        <end position="282"/>
    </location>
</feature>
<dbReference type="Proteomes" id="UP001401887">
    <property type="component" value="Unassembled WGS sequence"/>
</dbReference>
<proteinExistence type="predicted"/>
<keyword evidence="2" id="KW-0812">Transmembrane</keyword>
<sequence length="676" mass="68389">MTQPEAQRYIYDPEVRDTLAGEVEALGLEIPRDPNSPDYESLIEQLRAKDPRLATRLSLARIPEAELHASRLLQEQARAIDGRESFMERLTARVTRKTPNGTPVPDLRRLGIVGGGVLIALLGAFLFWPRPPRAVAATSATTTATTPPGDTEAGSTTDTTRAPSPPPTESAATAPLPQAPVSSSGSTSGVGEGQTVAPTESQLSTPSYTPPAYANDASSGGTPSSSAAVYTPPPALDNSGVSTPSPAVSSTEPDTTAAPGAVASPPAASASAVPTAPDWSSASPPPATVTPPPPTIVTPADAPPGQVTENFAESQPNSAPASPATVAGATSPSGTARGGANSRLSVIYTAASGQPGEAPRTGRMTVISGNGADTGSDAAFPRAGSAQGPEGTGNPARESRNTRSLNLSVIYDGQATNRPTSSGPGQNQNSGQADARTQVPQNGQTAPTVTTSPTQDAPSKVLYSAAEPAGRAPTTQGNGQNGRAWPTAPASDSPFQMGQLIPTQMAVALELIEGASMEFFTVTPADRGAYVWKGTATLDSSKRVQMNFTELALPDGQVIPVRASGVAQDGTLGVKPSFRPSAPAAAIDAVRGTLSGIQEAANAQLQAGTAVVGNGVTVVTQAPPNFWLSLAGGAVNSFKLPATTASVVTLARIERGTPINILFGGSGSAAGDGTTR</sequence>
<keyword evidence="4" id="KW-1185">Reference proteome</keyword>
<feature type="compositionally biased region" description="Low complexity" evidence="1">
    <location>
        <begin position="217"/>
        <end position="228"/>
    </location>
</feature>
<feature type="transmembrane region" description="Helical" evidence="2">
    <location>
        <begin position="110"/>
        <end position="128"/>
    </location>
</feature>
<accession>A0ABP9W708</accession>
<dbReference type="RefSeq" id="WP_345461842.1">
    <property type="nucleotide sequence ID" value="NZ_BAABRP010000002.1"/>
</dbReference>
<evidence type="ECO:0000256" key="1">
    <source>
        <dbReference type="SAM" id="MobiDB-lite"/>
    </source>
</evidence>
<keyword evidence="2" id="KW-1133">Transmembrane helix</keyword>
<name>A0ABP9W708_9DEIO</name>
<feature type="compositionally biased region" description="Polar residues" evidence="1">
    <location>
        <begin position="414"/>
        <end position="432"/>
    </location>
</feature>
<feature type="compositionally biased region" description="Polar residues" evidence="1">
    <location>
        <begin position="196"/>
        <end position="207"/>
    </location>
</feature>
<comment type="caution">
    <text evidence="3">The sequence shown here is derived from an EMBL/GenBank/DDBJ whole genome shotgun (WGS) entry which is preliminary data.</text>
</comment>
<feature type="compositionally biased region" description="Low complexity" evidence="1">
    <location>
        <begin position="138"/>
        <end position="148"/>
    </location>
</feature>
<protein>
    <submittedName>
        <fullName evidence="3">Uncharacterized protein</fullName>
    </submittedName>
</protein>
<gene>
    <name evidence="3" type="ORF">Dcar01_00984</name>
</gene>
<dbReference type="EMBL" id="BAABRP010000002">
    <property type="protein sequence ID" value="GAA5512270.1"/>
    <property type="molecule type" value="Genomic_DNA"/>
</dbReference>